<dbReference type="OrthoDB" id="4803627at2759"/>
<dbReference type="Gene3D" id="3.50.30.30">
    <property type="match status" value="1"/>
</dbReference>
<organism evidence="1 2">
    <name type="scientific">Rhamnella rubrinervis</name>
    <dbReference type="NCBI Taxonomy" id="2594499"/>
    <lineage>
        <taxon>Eukaryota</taxon>
        <taxon>Viridiplantae</taxon>
        <taxon>Streptophyta</taxon>
        <taxon>Embryophyta</taxon>
        <taxon>Tracheophyta</taxon>
        <taxon>Spermatophyta</taxon>
        <taxon>Magnoliopsida</taxon>
        <taxon>eudicotyledons</taxon>
        <taxon>Gunneridae</taxon>
        <taxon>Pentapetalae</taxon>
        <taxon>rosids</taxon>
        <taxon>fabids</taxon>
        <taxon>Rosales</taxon>
        <taxon>Rhamnaceae</taxon>
        <taxon>rhamnoid group</taxon>
        <taxon>Rhamneae</taxon>
        <taxon>Rhamnella</taxon>
    </lineage>
</organism>
<dbReference type="GO" id="GO:0004252">
    <property type="term" value="F:serine-type endopeptidase activity"/>
    <property type="evidence" value="ECO:0007669"/>
    <property type="project" value="InterPro"/>
</dbReference>
<reference evidence="1" key="1">
    <citation type="submission" date="2020-03" db="EMBL/GenBank/DDBJ databases">
        <title>A high-quality chromosome-level genome assembly of a woody plant with both climbing and erect habits, Rhamnella rubrinervis.</title>
        <authorList>
            <person name="Lu Z."/>
            <person name="Yang Y."/>
            <person name="Zhu X."/>
            <person name="Sun Y."/>
        </authorList>
    </citation>
    <scope>NUCLEOTIDE SEQUENCE</scope>
    <source>
        <strain evidence="1">BYM</strain>
        <tissue evidence="1">Leaf</tissue>
    </source>
</reference>
<keyword evidence="2" id="KW-1185">Reference proteome</keyword>
<name>A0A8K0GVE1_9ROSA</name>
<sequence>METEAKKYATTNFEPKRRCWKTHLLRLQRRCVSIYAAPRAAENQSWRRNLQFGFRPVSQARGLLSPIRYSKTTTEVAKKYIIQSQNATVSIKFQFTVIGTKPAPQVAFSSRGPDRQSPWILKPDILAPELTF</sequence>
<evidence type="ECO:0000313" key="2">
    <source>
        <dbReference type="Proteomes" id="UP000796880"/>
    </source>
</evidence>
<dbReference type="EMBL" id="VOIH02000010">
    <property type="protein sequence ID" value="KAF3435580.1"/>
    <property type="molecule type" value="Genomic_DNA"/>
</dbReference>
<dbReference type="GO" id="GO:0006508">
    <property type="term" value="P:proteolysis"/>
    <property type="evidence" value="ECO:0007669"/>
    <property type="project" value="InterPro"/>
</dbReference>
<dbReference type="InterPro" id="IPR036852">
    <property type="entry name" value="Peptidase_S8/S53_dom_sf"/>
</dbReference>
<dbReference type="AlphaFoldDB" id="A0A8K0GVE1"/>
<evidence type="ECO:0000313" key="1">
    <source>
        <dbReference type="EMBL" id="KAF3435580.1"/>
    </source>
</evidence>
<dbReference type="Proteomes" id="UP000796880">
    <property type="component" value="Unassembled WGS sequence"/>
</dbReference>
<dbReference type="Gene3D" id="3.40.50.200">
    <property type="entry name" value="Peptidase S8/S53 domain"/>
    <property type="match status" value="1"/>
</dbReference>
<accession>A0A8K0GVE1</accession>
<protein>
    <submittedName>
        <fullName evidence="1">Uncharacterized protein</fullName>
    </submittedName>
</protein>
<proteinExistence type="predicted"/>
<gene>
    <name evidence="1" type="ORF">FNV43_RR22670</name>
</gene>
<comment type="caution">
    <text evidence="1">The sequence shown here is derived from an EMBL/GenBank/DDBJ whole genome shotgun (WGS) entry which is preliminary data.</text>
</comment>